<name>A0ABD2YH30_9GENT</name>
<organism evidence="2 3">
    <name type="scientific">Cinchona calisaya</name>
    <dbReference type="NCBI Taxonomy" id="153742"/>
    <lineage>
        <taxon>Eukaryota</taxon>
        <taxon>Viridiplantae</taxon>
        <taxon>Streptophyta</taxon>
        <taxon>Embryophyta</taxon>
        <taxon>Tracheophyta</taxon>
        <taxon>Spermatophyta</taxon>
        <taxon>Magnoliopsida</taxon>
        <taxon>eudicotyledons</taxon>
        <taxon>Gunneridae</taxon>
        <taxon>Pentapetalae</taxon>
        <taxon>asterids</taxon>
        <taxon>lamiids</taxon>
        <taxon>Gentianales</taxon>
        <taxon>Rubiaceae</taxon>
        <taxon>Cinchonoideae</taxon>
        <taxon>Cinchoneae</taxon>
        <taxon>Cinchona</taxon>
    </lineage>
</organism>
<comment type="caution">
    <text evidence="2">The sequence shown here is derived from an EMBL/GenBank/DDBJ whole genome shotgun (WGS) entry which is preliminary data.</text>
</comment>
<dbReference type="EMBL" id="JBJUIK010000013">
    <property type="protein sequence ID" value="KAL3506697.1"/>
    <property type="molecule type" value="Genomic_DNA"/>
</dbReference>
<proteinExistence type="predicted"/>
<dbReference type="Proteomes" id="UP001630127">
    <property type="component" value="Unassembled WGS sequence"/>
</dbReference>
<feature type="compositionally biased region" description="Basic and acidic residues" evidence="1">
    <location>
        <begin position="25"/>
        <end position="53"/>
    </location>
</feature>
<feature type="compositionally biased region" description="Gly residues" evidence="1">
    <location>
        <begin position="54"/>
        <end position="66"/>
    </location>
</feature>
<keyword evidence="3" id="KW-1185">Reference proteome</keyword>
<feature type="region of interest" description="Disordered" evidence="1">
    <location>
        <begin position="1"/>
        <end position="66"/>
    </location>
</feature>
<dbReference type="AlphaFoldDB" id="A0ABD2YH30"/>
<evidence type="ECO:0000256" key="1">
    <source>
        <dbReference type="SAM" id="MobiDB-lite"/>
    </source>
</evidence>
<evidence type="ECO:0000313" key="3">
    <source>
        <dbReference type="Proteomes" id="UP001630127"/>
    </source>
</evidence>
<gene>
    <name evidence="2" type="ORF">ACH5RR_032079</name>
</gene>
<accession>A0ABD2YH30</accession>
<sequence length="66" mass="7266">MAIGDEGRGMLRGIGRGYQENGGEESEKGSSKLADSRDRKEWQCAEELREEKMWGGGNGSGGEWMK</sequence>
<protein>
    <submittedName>
        <fullName evidence="2">Uncharacterized protein</fullName>
    </submittedName>
</protein>
<reference evidence="2 3" key="1">
    <citation type="submission" date="2024-11" db="EMBL/GenBank/DDBJ databases">
        <title>A near-complete genome assembly of Cinchona calisaya.</title>
        <authorList>
            <person name="Lian D.C."/>
            <person name="Zhao X.W."/>
            <person name="Wei L."/>
        </authorList>
    </citation>
    <scope>NUCLEOTIDE SEQUENCE [LARGE SCALE GENOMIC DNA]</scope>
    <source>
        <tissue evidence="2">Nenye</tissue>
    </source>
</reference>
<evidence type="ECO:0000313" key="2">
    <source>
        <dbReference type="EMBL" id="KAL3506697.1"/>
    </source>
</evidence>